<dbReference type="AlphaFoldDB" id="A0AAD5YHS6"/>
<comment type="similarity">
    <text evidence="2">Belongs to the RUS1 family.</text>
</comment>
<accession>A0AAD5YHS6</accession>
<dbReference type="PANTHER" id="PTHR12770">
    <property type="entry name" value="RUS1 FAMILY PROTEIN C16ORF58"/>
    <property type="match status" value="1"/>
</dbReference>
<keyword evidence="9" id="KW-1185">Reference proteome</keyword>
<protein>
    <recommendedName>
        <fullName evidence="7">Protein root UVB sensitive/RUS domain-containing protein</fullName>
    </recommendedName>
</protein>
<dbReference type="InterPro" id="IPR054549">
    <property type="entry name" value="UVB_sens_RUS_dom"/>
</dbReference>
<feature type="domain" description="Protein root UVB sensitive/RUS" evidence="7">
    <location>
        <begin position="118"/>
        <end position="355"/>
    </location>
</feature>
<sequence>MFRQSLTLRSPHYLGVLRHARDTPELHPLFPKQTIGRRSLSEDASSRVTRRIHAYYFVPIKQRPVFVEYVNGRAQQLSWSPQGKLVKRWKESYEPEEDEEDVEERPRKVTSTVSSVTARISSWFRQMFLPTNYPHSVHRSYAPYHILQFFETTLGTVVSVLCNQALLTSVGVSAEGSIFGAVAVQWIIKDGAGEIAKLFFIRRFSPYFDSHPKTLDLLGEGIGSLGSGLQIATLLVNPTPTNFLLCAAGGNVFKLIGNAIWFTTHIKFVRYFSQNGNVGDVAAKEESQASVAQLFGYAVGMSLLTFSHSAGYLYSIFALAVPVHIGVSALMLRFAAFELLTLPRVSLLANAFASTESESKRTVKGLKEVERSNATGLFGEFYKTKEDHLVTLAPRVEDCIGNTDADIERWETCMEAFEVNFDFRLPQATLTKSVFITSIRMKDIFSIRPLQLMPLSQSSSTHQ</sequence>
<evidence type="ECO:0000313" key="9">
    <source>
        <dbReference type="Proteomes" id="UP001212997"/>
    </source>
</evidence>
<name>A0AAD5YHS6_9APHY</name>
<dbReference type="PANTHER" id="PTHR12770:SF31">
    <property type="entry name" value="RUS FAMILY MEMBER 1"/>
    <property type="match status" value="1"/>
</dbReference>
<keyword evidence="3 6" id="KW-0812">Transmembrane</keyword>
<evidence type="ECO:0000313" key="8">
    <source>
        <dbReference type="EMBL" id="KAJ3489499.1"/>
    </source>
</evidence>
<organism evidence="8 9">
    <name type="scientific">Meripilus lineatus</name>
    <dbReference type="NCBI Taxonomy" id="2056292"/>
    <lineage>
        <taxon>Eukaryota</taxon>
        <taxon>Fungi</taxon>
        <taxon>Dikarya</taxon>
        <taxon>Basidiomycota</taxon>
        <taxon>Agaricomycotina</taxon>
        <taxon>Agaricomycetes</taxon>
        <taxon>Polyporales</taxon>
        <taxon>Meripilaceae</taxon>
        <taxon>Meripilus</taxon>
    </lineage>
</organism>
<dbReference type="Pfam" id="PF04884">
    <property type="entry name" value="UVB_sens_prot"/>
    <property type="match status" value="1"/>
</dbReference>
<evidence type="ECO:0000256" key="3">
    <source>
        <dbReference type="ARBA" id="ARBA00022692"/>
    </source>
</evidence>
<dbReference type="InterPro" id="IPR006968">
    <property type="entry name" value="RUS_fam"/>
</dbReference>
<evidence type="ECO:0000256" key="1">
    <source>
        <dbReference type="ARBA" id="ARBA00004370"/>
    </source>
</evidence>
<evidence type="ECO:0000256" key="4">
    <source>
        <dbReference type="ARBA" id="ARBA00022989"/>
    </source>
</evidence>
<feature type="transmembrane region" description="Helical" evidence="6">
    <location>
        <begin position="312"/>
        <end position="336"/>
    </location>
</feature>
<evidence type="ECO:0000256" key="2">
    <source>
        <dbReference type="ARBA" id="ARBA00007558"/>
    </source>
</evidence>
<proteinExistence type="inferred from homology"/>
<keyword evidence="4 6" id="KW-1133">Transmembrane helix</keyword>
<reference evidence="8" key="1">
    <citation type="submission" date="2022-07" db="EMBL/GenBank/DDBJ databases">
        <title>Genome Sequence of Physisporinus lineatus.</title>
        <authorList>
            <person name="Buettner E."/>
        </authorList>
    </citation>
    <scope>NUCLEOTIDE SEQUENCE</scope>
    <source>
        <strain evidence="8">VT162</strain>
    </source>
</reference>
<dbReference type="GO" id="GO:0016020">
    <property type="term" value="C:membrane"/>
    <property type="evidence" value="ECO:0007669"/>
    <property type="project" value="UniProtKB-SubCell"/>
</dbReference>
<comment type="subcellular location">
    <subcellularLocation>
        <location evidence="1">Membrane</location>
    </subcellularLocation>
</comment>
<evidence type="ECO:0000256" key="5">
    <source>
        <dbReference type="ARBA" id="ARBA00023136"/>
    </source>
</evidence>
<evidence type="ECO:0000256" key="6">
    <source>
        <dbReference type="SAM" id="Phobius"/>
    </source>
</evidence>
<evidence type="ECO:0000259" key="7">
    <source>
        <dbReference type="Pfam" id="PF04884"/>
    </source>
</evidence>
<comment type="caution">
    <text evidence="8">The sequence shown here is derived from an EMBL/GenBank/DDBJ whole genome shotgun (WGS) entry which is preliminary data.</text>
</comment>
<keyword evidence="5 6" id="KW-0472">Membrane</keyword>
<dbReference type="Proteomes" id="UP001212997">
    <property type="component" value="Unassembled WGS sequence"/>
</dbReference>
<gene>
    <name evidence="8" type="ORF">NLI96_g2078</name>
</gene>
<dbReference type="EMBL" id="JANAWD010000044">
    <property type="protein sequence ID" value="KAJ3489499.1"/>
    <property type="molecule type" value="Genomic_DNA"/>
</dbReference>